<sequence>MQNKTIWILWLQGWDKAPWLQQRIVESWIKNNPDWTVKLIDEEQVRTLVSDIDYMYDSSKTITPQAKSDIIRLSLLKNYGGVWADSTMLCMQPLNRWCSDAVKPAGFWMYHGDGAGLPIEEGPASWFILAEPNNPFISQWKKECDDYWLSRTETDDYFWLDTLFKKVIQNDIQLFTLWSLVPFLSCEDEAGFHSIKESKMVFSDEKTKMLLFEKPPYALKLWNLWNKTFPNINSKECQESTGLFAIEISTRFAPTCLPES</sequence>
<proteinExistence type="predicted"/>
<protein>
    <recommendedName>
        <fullName evidence="2">Capsular polysaccharide synthesis protein</fullName>
    </recommendedName>
</protein>
<dbReference type="GO" id="GO:0016020">
    <property type="term" value="C:membrane"/>
    <property type="evidence" value="ECO:0007669"/>
    <property type="project" value="GOC"/>
</dbReference>
<dbReference type="SUPFAM" id="SSF53448">
    <property type="entry name" value="Nucleotide-diphospho-sugar transferases"/>
    <property type="match status" value="1"/>
</dbReference>
<dbReference type="AlphaFoldDB" id="A0A6C0LPR3"/>
<dbReference type="InterPro" id="IPR029044">
    <property type="entry name" value="Nucleotide-diphossugar_trans"/>
</dbReference>
<dbReference type="Gene3D" id="3.90.550.20">
    <property type="match status" value="1"/>
</dbReference>
<reference evidence="1" key="1">
    <citation type="journal article" date="2020" name="Nature">
        <title>Giant virus diversity and host interactions through global metagenomics.</title>
        <authorList>
            <person name="Schulz F."/>
            <person name="Roux S."/>
            <person name="Paez-Espino D."/>
            <person name="Jungbluth S."/>
            <person name="Walsh D.A."/>
            <person name="Denef V.J."/>
            <person name="McMahon K.D."/>
            <person name="Konstantinidis K.T."/>
            <person name="Eloe-Fadrosh E.A."/>
            <person name="Kyrpides N.C."/>
            <person name="Woyke T."/>
        </authorList>
    </citation>
    <scope>NUCLEOTIDE SEQUENCE</scope>
    <source>
        <strain evidence="1">GVMAG-M-3300027963-9</strain>
    </source>
</reference>
<dbReference type="InterPro" id="IPR051706">
    <property type="entry name" value="Glycosyltransferase_domain"/>
</dbReference>
<accession>A0A6C0LPR3</accession>
<name>A0A6C0LPR3_9ZZZZ</name>
<organism evidence="1">
    <name type="scientific">viral metagenome</name>
    <dbReference type="NCBI Taxonomy" id="1070528"/>
    <lineage>
        <taxon>unclassified sequences</taxon>
        <taxon>metagenomes</taxon>
        <taxon>organismal metagenomes</taxon>
    </lineage>
</organism>
<dbReference type="PANTHER" id="PTHR32385:SF15">
    <property type="entry name" value="INOSITOL PHOSPHOCERAMIDE MANNOSYLTRANSFERASE 1"/>
    <property type="match status" value="1"/>
</dbReference>
<dbReference type="InterPro" id="IPR008441">
    <property type="entry name" value="AfumC-like_glycosyl_Trfase"/>
</dbReference>
<dbReference type="PANTHER" id="PTHR32385">
    <property type="entry name" value="MANNOSYL PHOSPHORYLINOSITOL CERAMIDE SYNTHASE"/>
    <property type="match status" value="1"/>
</dbReference>
<dbReference type="EMBL" id="MN740539">
    <property type="protein sequence ID" value="QHU32360.1"/>
    <property type="molecule type" value="Genomic_DNA"/>
</dbReference>
<evidence type="ECO:0000313" key="1">
    <source>
        <dbReference type="EMBL" id="QHU32360.1"/>
    </source>
</evidence>
<dbReference type="GO" id="GO:0051999">
    <property type="term" value="P:mannosyl-inositol phosphorylceramide biosynthetic process"/>
    <property type="evidence" value="ECO:0007669"/>
    <property type="project" value="TreeGrafter"/>
</dbReference>
<dbReference type="Pfam" id="PF05704">
    <property type="entry name" value="Caps_synth"/>
    <property type="match status" value="1"/>
</dbReference>
<dbReference type="GO" id="GO:0000030">
    <property type="term" value="F:mannosyltransferase activity"/>
    <property type="evidence" value="ECO:0007669"/>
    <property type="project" value="TreeGrafter"/>
</dbReference>
<evidence type="ECO:0008006" key="2">
    <source>
        <dbReference type="Google" id="ProtNLM"/>
    </source>
</evidence>